<dbReference type="EMBL" id="CAAJGR010000125">
    <property type="protein sequence ID" value="VHO05440.1"/>
    <property type="molecule type" value="Genomic_DNA"/>
</dbReference>
<dbReference type="Gene3D" id="3.90.226.10">
    <property type="entry name" value="2-enoyl-CoA Hydratase, Chain A, domain 1"/>
    <property type="match status" value="1"/>
</dbReference>
<protein>
    <submittedName>
        <fullName evidence="1">Periplasmic serine protease</fullName>
    </submittedName>
</protein>
<proteinExistence type="predicted"/>
<name>A0A486XT57_9GAMM</name>
<dbReference type="GO" id="GO:0016020">
    <property type="term" value="C:membrane"/>
    <property type="evidence" value="ECO:0007669"/>
    <property type="project" value="InterPro"/>
</dbReference>
<reference evidence="1" key="1">
    <citation type="submission" date="2019-04" db="EMBL/GenBank/DDBJ databases">
        <authorList>
            <person name="Brambilla D."/>
        </authorList>
    </citation>
    <scope>NUCLEOTIDE SEQUENCE</scope>
    <source>
        <strain evidence="1">BAL1</strain>
    </source>
</reference>
<accession>A0A486XT57</accession>
<keyword evidence="1" id="KW-0378">Hydrolase</keyword>
<dbReference type="GO" id="GO:0006508">
    <property type="term" value="P:proteolysis"/>
    <property type="evidence" value="ECO:0007669"/>
    <property type="project" value="UniProtKB-KW"/>
</dbReference>
<dbReference type="SUPFAM" id="SSF52096">
    <property type="entry name" value="ClpP/crotonase"/>
    <property type="match status" value="1"/>
</dbReference>
<dbReference type="Pfam" id="PF01972">
    <property type="entry name" value="SDH_protease"/>
    <property type="match status" value="1"/>
</dbReference>
<dbReference type="InterPro" id="IPR029045">
    <property type="entry name" value="ClpP/crotonase-like_dom_sf"/>
</dbReference>
<dbReference type="PANTHER" id="PTHR35984">
    <property type="entry name" value="PERIPLASMIC SERINE PROTEASE"/>
    <property type="match status" value="1"/>
</dbReference>
<sequence>MSIVNGSIEQFLLDRLNNLQEKHFPESDVITYYGPIEFWSKNLFRQQLEAFAQSDSGNKQNLLIILNTGGGSAEVVEKMVEMSRHFYTNVDFLVPDLAMSAGTIWCMSGNRIFMDYSSSLGPIDPQVQNNEGKWVPALGYLDKCNELISRSTGGQILSNAEIVMLNTLDLASLRAYEQARDLSISLLKKWLVEFKFRDWNIHRSCPQKRGQTVTGDEKGQRAEEIAQMLSDNNRWHSHGRMIGIKTLQNDLKLEIDDFTHNTTLRNDVNMLHDFCNDYMYKMNRIVLVGSKHRLC</sequence>
<dbReference type="GO" id="GO:0008233">
    <property type="term" value="F:peptidase activity"/>
    <property type="evidence" value="ECO:0007669"/>
    <property type="project" value="UniProtKB-KW"/>
</dbReference>
<evidence type="ECO:0000313" key="1">
    <source>
        <dbReference type="EMBL" id="VHO05440.1"/>
    </source>
</evidence>
<dbReference type="PANTHER" id="PTHR35984:SF1">
    <property type="entry name" value="PERIPLASMIC SERINE PROTEASE"/>
    <property type="match status" value="1"/>
</dbReference>
<gene>
    <name evidence="1" type="ORF">BAL341_2524</name>
</gene>
<keyword evidence="1" id="KW-0645">Protease</keyword>
<dbReference type="InterPro" id="IPR002825">
    <property type="entry name" value="Pept_S49_ser-pept_pro"/>
</dbReference>
<dbReference type="AlphaFoldDB" id="A0A486XT57"/>
<organism evidence="1">
    <name type="scientific">Rheinheimera sp. BAL341</name>
    <dbReference type="NCBI Taxonomy" id="1708203"/>
    <lineage>
        <taxon>Bacteria</taxon>
        <taxon>Pseudomonadati</taxon>
        <taxon>Pseudomonadota</taxon>
        <taxon>Gammaproteobacteria</taxon>
        <taxon>Chromatiales</taxon>
        <taxon>Chromatiaceae</taxon>
        <taxon>Rheinheimera</taxon>
    </lineage>
</organism>